<comment type="subcellular location">
    <subcellularLocation>
        <location evidence="2">Cell membrane</location>
        <topology evidence="2">Multi-pass membrane protein</topology>
    </subcellularLocation>
</comment>
<evidence type="ECO:0000256" key="10">
    <source>
        <dbReference type="ARBA" id="ARBA00023012"/>
    </source>
</evidence>
<evidence type="ECO:0000256" key="5">
    <source>
        <dbReference type="ARBA" id="ARBA00022553"/>
    </source>
</evidence>
<comment type="catalytic activity">
    <reaction evidence="1">
        <text>ATP + protein L-histidine = ADP + protein N-phospho-L-histidine.</text>
        <dbReference type="EC" id="2.7.13.3"/>
    </reaction>
</comment>
<dbReference type="EC" id="2.7.13.3" evidence="3"/>
<keyword evidence="9" id="KW-0067">ATP-binding</keyword>
<dbReference type="Pfam" id="PF02518">
    <property type="entry name" value="HATPase_c"/>
    <property type="match status" value="1"/>
</dbReference>
<dbReference type="InterPro" id="IPR004358">
    <property type="entry name" value="Sig_transdc_His_kin-like_C"/>
</dbReference>
<keyword evidence="5" id="KW-0597">Phosphoprotein</keyword>
<gene>
    <name evidence="15" type="ORF">ACFPU1_03275</name>
</gene>
<dbReference type="Gene3D" id="3.30.565.10">
    <property type="entry name" value="Histidine kinase-like ATPase, C-terminal domain"/>
    <property type="match status" value="1"/>
</dbReference>
<dbReference type="CDD" id="cd06225">
    <property type="entry name" value="HAMP"/>
    <property type="match status" value="1"/>
</dbReference>
<evidence type="ECO:0000259" key="14">
    <source>
        <dbReference type="PROSITE" id="PS50885"/>
    </source>
</evidence>
<dbReference type="InterPro" id="IPR003661">
    <property type="entry name" value="HisK_dim/P_dom"/>
</dbReference>
<keyword evidence="12" id="KW-0812">Transmembrane</keyword>
<dbReference type="SUPFAM" id="SSF55874">
    <property type="entry name" value="ATPase domain of HSP90 chaperone/DNA topoisomerase II/histidine kinase"/>
    <property type="match status" value="1"/>
</dbReference>
<dbReference type="PANTHER" id="PTHR45453:SF1">
    <property type="entry name" value="PHOSPHATE REGULON SENSOR PROTEIN PHOR"/>
    <property type="match status" value="1"/>
</dbReference>
<protein>
    <recommendedName>
        <fullName evidence="3">histidine kinase</fullName>
        <ecNumber evidence="3">2.7.13.3</ecNumber>
    </recommendedName>
</protein>
<keyword evidence="11 12" id="KW-0472">Membrane</keyword>
<dbReference type="CDD" id="cd00082">
    <property type="entry name" value="HisKA"/>
    <property type="match status" value="1"/>
</dbReference>
<name>A0ABW0YMV0_9BACI</name>
<evidence type="ECO:0000313" key="16">
    <source>
        <dbReference type="Proteomes" id="UP001596142"/>
    </source>
</evidence>
<evidence type="ECO:0000256" key="6">
    <source>
        <dbReference type="ARBA" id="ARBA00022679"/>
    </source>
</evidence>
<dbReference type="PRINTS" id="PR00344">
    <property type="entry name" value="BCTRLSENSOR"/>
</dbReference>
<dbReference type="Pfam" id="PF00512">
    <property type="entry name" value="HisKA"/>
    <property type="match status" value="1"/>
</dbReference>
<keyword evidence="10" id="KW-0902">Two-component regulatory system</keyword>
<evidence type="ECO:0000256" key="9">
    <source>
        <dbReference type="ARBA" id="ARBA00022840"/>
    </source>
</evidence>
<evidence type="ECO:0000256" key="7">
    <source>
        <dbReference type="ARBA" id="ARBA00022741"/>
    </source>
</evidence>
<evidence type="ECO:0000256" key="4">
    <source>
        <dbReference type="ARBA" id="ARBA00022475"/>
    </source>
</evidence>
<dbReference type="SMART" id="SM00387">
    <property type="entry name" value="HATPase_c"/>
    <property type="match status" value="1"/>
</dbReference>
<feature type="transmembrane region" description="Helical" evidence="12">
    <location>
        <begin position="150"/>
        <end position="173"/>
    </location>
</feature>
<dbReference type="InterPro" id="IPR036097">
    <property type="entry name" value="HisK_dim/P_sf"/>
</dbReference>
<evidence type="ECO:0000256" key="3">
    <source>
        <dbReference type="ARBA" id="ARBA00012438"/>
    </source>
</evidence>
<feature type="domain" description="HAMP" evidence="14">
    <location>
        <begin position="175"/>
        <end position="227"/>
    </location>
</feature>
<dbReference type="GO" id="GO:0016301">
    <property type="term" value="F:kinase activity"/>
    <property type="evidence" value="ECO:0007669"/>
    <property type="project" value="UniProtKB-KW"/>
</dbReference>
<evidence type="ECO:0000256" key="1">
    <source>
        <dbReference type="ARBA" id="ARBA00000085"/>
    </source>
</evidence>
<evidence type="ECO:0000256" key="8">
    <source>
        <dbReference type="ARBA" id="ARBA00022777"/>
    </source>
</evidence>
<dbReference type="PROSITE" id="PS50109">
    <property type="entry name" value="HIS_KIN"/>
    <property type="match status" value="1"/>
</dbReference>
<proteinExistence type="predicted"/>
<evidence type="ECO:0000313" key="15">
    <source>
        <dbReference type="EMBL" id="MFC5711793.1"/>
    </source>
</evidence>
<keyword evidence="12" id="KW-1133">Transmembrane helix</keyword>
<dbReference type="SMART" id="SM00388">
    <property type="entry name" value="HisKA"/>
    <property type="match status" value="1"/>
</dbReference>
<organism evidence="15 16">
    <name type="scientific">Thalassorhabdus alkalitolerans</name>
    <dbReference type="NCBI Taxonomy" id="2282697"/>
    <lineage>
        <taxon>Bacteria</taxon>
        <taxon>Bacillati</taxon>
        <taxon>Bacillota</taxon>
        <taxon>Bacilli</taxon>
        <taxon>Bacillales</taxon>
        <taxon>Bacillaceae</taxon>
        <taxon>Thalassorhabdus</taxon>
    </lineage>
</organism>
<dbReference type="Pfam" id="PF00672">
    <property type="entry name" value="HAMP"/>
    <property type="match status" value="1"/>
</dbReference>
<dbReference type="Gene3D" id="1.10.287.130">
    <property type="match status" value="1"/>
</dbReference>
<evidence type="ECO:0000256" key="12">
    <source>
        <dbReference type="SAM" id="Phobius"/>
    </source>
</evidence>
<dbReference type="SMART" id="SM00304">
    <property type="entry name" value="HAMP"/>
    <property type="match status" value="1"/>
</dbReference>
<dbReference type="RefSeq" id="WP_385938550.1">
    <property type="nucleotide sequence ID" value="NZ_JBHSOZ010000003.1"/>
</dbReference>
<dbReference type="InterPro" id="IPR036890">
    <property type="entry name" value="HATPase_C_sf"/>
</dbReference>
<dbReference type="Gene3D" id="6.10.340.10">
    <property type="match status" value="1"/>
</dbReference>
<sequence length="470" mass="54070">MGIKTRLIIAFSSIILIPILVMAVLMFLYSERLEEADHMADQTLLKMMNEVRTEVFRHAAYIEDRNEFYTRIEPLLNEYEIDLMIRGEGEEELFHSRLFIEDEWSAGIIPDLNQLDFQVMLDTGEVWTVLVKGQTMGTEPFHTLNQALSLLLFIIGCGLLTLFCLIIGWTWYISRTVVIPLKQIYQATEEIREGNFDYPLPYGKKDEIGRFISGFNMMRHYLKQSIDKQQEYEQNRKALVASISHELRTPLASIKGYVEGLQDDIARDEETKRKYLNVIETKTNQLDHLIEDLFEFSKINVEQMSVKKEVVNSRKLFTRILYAVQLDLKEKQFTLEVKGQQIPSEYIAVDQARIEQVMSNLIYNSLKYGADQTEVSFDVDEETDQLVVQVQDNGYGIASGDLPHVFDRFFRGEHSKSGDNGGTGLGLAISKSIIQAHNGQIHVDSQVGKGSYFTFTLPLWEIEDNGKEIE</sequence>
<dbReference type="PROSITE" id="PS50885">
    <property type="entry name" value="HAMP"/>
    <property type="match status" value="1"/>
</dbReference>
<dbReference type="PANTHER" id="PTHR45453">
    <property type="entry name" value="PHOSPHATE REGULON SENSOR PROTEIN PHOR"/>
    <property type="match status" value="1"/>
</dbReference>
<feature type="domain" description="Histidine kinase" evidence="13">
    <location>
        <begin position="242"/>
        <end position="461"/>
    </location>
</feature>
<keyword evidence="16" id="KW-1185">Reference proteome</keyword>
<evidence type="ECO:0000259" key="13">
    <source>
        <dbReference type="PROSITE" id="PS50109"/>
    </source>
</evidence>
<keyword evidence="4" id="KW-1003">Cell membrane</keyword>
<dbReference type="Proteomes" id="UP001596142">
    <property type="component" value="Unassembled WGS sequence"/>
</dbReference>
<evidence type="ECO:0000256" key="11">
    <source>
        <dbReference type="ARBA" id="ARBA00023136"/>
    </source>
</evidence>
<feature type="transmembrane region" description="Helical" evidence="12">
    <location>
        <begin position="7"/>
        <end position="29"/>
    </location>
</feature>
<dbReference type="CDD" id="cd00075">
    <property type="entry name" value="HATPase"/>
    <property type="match status" value="1"/>
</dbReference>
<dbReference type="InterPro" id="IPR050351">
    <property type="entry name" value="BphY/WalK/GraS-like"/>
</dbReference>
<reference evidence="16" key="1">
    <citation type="journal article" date="2019" name="Int. J. Syst. Evol. Microbiol.">
        <title>The Global Catalogue of Microorganisms (GCM) 10K type strain sequencing project: providing services to taxonomists for standard genome sequencing and annotation.</title>
        <authorList>
            <consortium name="The Broad Institute Genomics Platform"/>
            <consortium name="The Broad Institute Genome Sequencing Center for Infectious Disease"/>
            <person name="Wu L."/>
            <person name="Ma J."/>
        </authorList>
    </citation>
    <scope>NUCLEOTIDE SEQUENCE [LARGE SCALE GENOMIC DNA]</scope>
    <source>
        <strain evidence="16">CECT 7184</strain>
    </source>
</reference>
<dbReference type="InterPro" id="IPR003594">
    <property type="entry name" value="HATPase_dom"/>
</dbReference>
<dbReference type="SUPFAM" id="SSF47384">
    <property type="entry name" value="Homodimeric domain of signal transducing histidine kinase"/>
    <property type="match status" value="1"/>
</dbReference>
<dbReference type="InterPro" id="IPR005467">
    <property type="entry name" value="His_kinase_dom"/>
</dbReference>
<keyword evidence="7" id="KW-0547">Nucleotide-binding</keyword>
<keyword evidence="6" id="KW-0808">Transferase</keyword>
<dbReference type="EMBL" id="JBHSOZ010000003">
    <property type="protein sequence ID" value="MFC5711793.1"/>
    <property type="molecule type" value="Genomic_DNA"/>
</dbReference>
<comment type="caution">
    <text evidence="15">The sequence shown here is derived from an EMBL/GenBank/DDBJ whole genome shotgun (WGS) entry which is preliminary data.</text>
</comment>
<dbReference type="InterPro" id="IPR003660">
    <property type="entry name" value="HAMP_dom"/>
</dbReference>
<evidence type="ECO:0000256" key="2">
    <source>
        <dbReference type="ARBA" id="ARBA00004651"/>
    </source>
</evidence>
<accession>A0ABW0YMV0</accession>
<dbReference type="SUPFAM" id="SSF158472">
    <property type="entry name" value="HAMP domain-like"/>
    <property type="match status" value="1"/>
</dbReference>
<keyword evidence="8 15" id="KW-0418">Kinase</keyword>